<sequence length="138" mass="15156">MPNPPKPVIYLILLVLLLTSLKAEEEMAGGEQKHGSIRWRSSAPSSSETVEYVPVRRVVYRRWVWAADETPHRPFLVCSGRCRCCALSNSSNCVDTPCCFGINCNLPGKPYGTCAFQPVTCGCGSCPSQPPSSHHLLF</sequence>
<reference evidence="3" key="1">
    <citation type="submission" date="2020-07" db="EMBL/GenBank/DDBJ databases">
        <title>Genome sequence and genetic diversity analysis of an under-domesticated orphan crop, white fonio (Digitaria exilis).</title>
        <authorList>
            <person name="Bennetzen J.L."/>
            <person name="Chen S."/>
            <person name="Ma X."/>
            <person name="Wang X."/>
            <person name="Yssel A.E.J."/>
            <person name="Chaluvadi S.R."/>
            <person name="Johnson M."/>
            <person name="Gangashetty P."/>
            <person name="Hamidou F."/>
            <person name="Sanogo M.D."/>
            <person name="Zwaenepoel A."/>
            <person name="Wallace J."/>
            <person name="Van De Peer Y."/>
            <person name="Van Deynze A."/>
        </authorList>
    </citation>
    <scope>NUCLEOTIDE SEQUENCE</scope>
    <source>
        <tissue evidence="3">Leaves</tissue>
    </source>
</reference>
<dbReference type="PANTHER" id="PTHR33786">
    <property type="entry name" value="UBIQUITIN CARBOXYL-TERMINAL HYDROLASE"/>
    <property type="match status" value="1"/>
</dbReference>
<name>A0A835AS66_9POAL</name>
<evidence type="ECO:0000313" key="4">
    <source>
        <dbReference type="Proteomes" id="UP000636709"/>
    </source>
</evidence>
<feature type="signal peptide" evidence="1">
    <location>
        <begin position="1"/>
        <end position="23"/>
    </location>
</feature>
<evidence type="ECO:0000313" key="3">
    <source>
        <dbReference type="EMBL" id="KAF8671286.1"/>
    </source>
</evidence>
<dbReference type="EMBL" id="JACEFO010002240">
    <property type="protein sequence ID" value="KAF8671286.1"/>
    <property type="molecule type" value="Genomic_DNA"/>
</dbReference>
<keyword evidence="4" id="KW-1185">Reference proteome</keyword>
<dbReference type="AlphaFoldDB" id="A0A835AS66"/>
<dbReference type="Proteomes" id="UP000636709">
    <property type="component" value="Unassembled WGS sequence"/>
</dbReference>
<evidence type="ECO:0000259" key="2">
    <source>
        <dbReference type="Pfam" id="PF25268"/>
    </source>
</evidence>
<accession>A0A835AS66</accession>
<feature type="domain" description="DUF7866" evidence="2">
    <location>
        <begin position="74"/>
        <end position="127"/>
    </location>
</feature>
<gene>
    <name evidence="3" type="ORF">HU200_049995</name>
</gene>
<dbReference type="PANTHER" id="PTHR33786:SF5">
    <property type="entry name" value="EXPRESSED PROTEIN"/>
    <property type="match status" value="1"/>
</dbReference>
<dbReference type="InterPro" id="IPR057188">
    <property type="entry name" value="DUF7866"/>
</dbReference>
<dbReference type="Gramene" id="Dexi8A01G0001170.1">
    <property type="protein sequence ID" value="Dexi8A01G0001170.1:cds"/>
    <property type="gene ID" value="Dexi8A01G0001170"/>
</dbReference>
<evidence type="ECO:0000256" key="1">
    <source>
        <dbReference type="SAM" id="SignalP"/>
    </source>
</evidence>
<dbReference type="Pfam" id="PF25268">
    <property type="entry name" value="DUF7866"/>
    <property type="match status" value="1"/>
</dbReference>
<protein>
    <recommendedName>
        <fullName evidence="2">DUF7866 domain-containing protein</fullName>
    </recommendedName>
</protein>
<proteinExistence type="predicted"/>
<dbReference type="OrthoDB" id="768311at2759"/>
<feature type="chain" id="PRO_5032451762" description="DUF7866 domain-containing protein" evidence="1">
    <location>
        <begin position="24"/>
        <end position="138"/>
    </location>
</feature>
<keyword evidence="1" id="KW-0732">Signal</keyword>
<comment type="caution">
    <text evidence="3">The sequence shown here is derived from an EMBL/GenBank/DDBJ whole genome shotgun (WGS) entry which is preliminary data.</text>
</comment>
<organism evidence="3 4">
    <name type="scientific">Digitaria exilis</name>
    <dbReference type="NCBI Taxonomy" id="1010633"/>
    <lineage>
        <taxon>Eukaryota</taxon>
        <taxon>Viridiplantae</taxon>
        <taxon>Streptophyta</taxon>
        <taxon>Embryophyta</taxon>
        <taxon>Tracheophyta</taxon>
        <taxon>Spermatophyta</taxon>
        <taxon>Magnoliopsida</taxon>
        <taxon>Liliopsida</taxon>
        <taxon>Poales</taxon>
        <taxon>Poaceae</taxon>
        <taxon>PACMAD clade</taxon>
        <taxon>Panicoideae</taxon>
        <taxon>Panicodae</taxon>
        <taxon>Paniceae</taxon>
        <taxon>Anthephorinae</taxon>
        <taxon>Digitaria</taxon>
    </lineage>
</organism>